<dbReference type="Pfam" id="PF10096">
    <property type="entry name" value="DUF2334"/>
    <property type="match status" value="1"/>
</dbReference>
<evidence type="ECO:0000256" key="1">
    <source>
        <dbReference type="SAM" id="Phobius"/>
    </source>
</evidence>
<comment type="caution">
    <text evidence="3">The sequence shown here is derived from an EMBL/GenBank/DDBJ whole genome shotgun (WGS) entry which is preliminary data.</text>
</comment>
<reference evidence="3 4" key="1">
    <citation type="submission" date="2018-05" db="EMBL/GenBank/DDBJ databases">
        <title>Genomic Encyclopedia of Type Strains, Phase IV (KMG-IV): sequencing the most valuable type-strain genomes for metagenomic binning, comparative biology and taxonomic classification.</title>
        <authorList>
            <person name="Goeker M."/>
        </authorList>
    </citation>
    <scope>NUCLEOTIDE SEQUENCE [LARGE SCALE GENOMIC DNA]</scope>
    <source>
        <strain evidence="3 4">DSM 18773</strain>
    </source>
</reference>
<keyword evidence="2" id="KW-0732">Signal</keyword>
<evidence type="ECO:0000313" key="3">
    <source>
        <dbReference type="EMBL" id="PWK16553.1"/>
    </source>
</evidence>
<keyword evidence="4" id="KW-1185">Reference proteome</keyword>
<dbReference type="Proteomes" id="UP000245634">
    <property type="component" value="Unassembled WGS sequence"/>
</dbReference>
<gene>
    <name evidence="3" type="ORF">C7459_101419</name>
</gene>
<keyword evidence="1" id="KW-1133">Transmembrane helix</keyword>
<keyword evidence="1" id="KW-0472">Membrane</keyword>
<feature type="chain" id="PRO_5016440514" evidence="2">
    <location>
        <begin position="20"/>
        <end position="566"/>
    </location>
</feature>
<feature type="signal peptide" evidence="2">
    <location>
        <begin position="1"/>
        <end position="19"/>
    </location>
</feature>
<proteinExistence type="predicted"/>
<evidence type="ECO:0000313" key="4">
    <source>
        <dbReference type="Proteomes" id="UP000245634"/>
    </source>
</evidence>
<keyword evidence="1" id="KW-0812">Transmembrane</keyword>
<protein>
    <submittedName>
        <fullName evidence="3">Uncharacterized protein YdaL</fullName>
    </submittedName>
</protein>
<feature type="transmembrane region" description="Helical" evidence="1">
    <location>
        <begin position="524"/>
        <end position="544"/>
    </location>
</feature>
<dbReference type="InterPro" id="IPR018763">
    <property type="entry name" value="DUF2334"/>
</dbReference>
<dbReference type="CDD" id="cd10923">
    <property type="entry name" value="CE4_COG5298"/>
    <property type="match status" value="1"/>
</dbReference>
<name>A0A316DIU4_9BACL</name>
<evidence type="ECO:0000256" key="2">
    <source>
        <dbReference type="SAM" id="SignalP"/>
    </source>
</evidence>
<dbReference type="EMBL" id="QGGL01000001">
    <property type="protein sequence ID" value="PWK16553.1"/>
    <property type="molecule type" value="Genomic_DNA"/>
</dbReference>
<sequence>MLAVLVYLYLSLQCPAVHAQDQSRPGLLLMYHTGYENEQVFMRAAFNLLATFGVEITPVNLEEQAPGEASLREAVEHAQYMVCLQDRQGTASLPDRWARVIRTSSAAVYFMGDDPGAVVSGLPFTAVKVLPSATKLVIRGENYPLDVALDVREIQVQVRRSGTLQARHVTDPLPVQVWSEVSNGSRTSPFVVSTRSAAGRVVFACGRYVAFGELSYAIADSLFEFFCVKVQPRQDAYIRIEDVHPMRDPEEIRKITAFLSGEQIPFLIGVIPIYQSGGEQVKLTDRPELVRALQEAQEKGATLILHGCTHQYYDTETGEGYEFWDSVNKGPIPDEEQYVQDKLQRGLHILLENKLYPAAFEPPHYAMTRHGYEVAAKYFSTVVGNLQLTDTSFITMEPPYPIHHSFQGGMTFYPENGGYVYDEQAMVVPEMLANMKKVQIVRRSQTGAFFHSYLPLADLQRLVKGMQAMKLTFFNLRNVENTVTTPWGTITTREGQLHADLQTLQADTLPAPAAPSRAQKLSNFVAWGVVSVVTTVIAVFLVQVRLLRRRRRSRLFEERPEGGESQ</sequence>
<dbReference type="AlphaFoldDB" id="A0A316DIU4"/>
<accession>A0A316DIU4</accession>
<organism evidence="3 4">
    <name type="scientific">Tumebacillus permanentifrigoris</name>
    <dbReference type="NCBI Taxonomy" id="378543"/>
    <lineage>
        <taxon>Bacteria</taxon>
        <taxon>Bacillati</taxon>
        <taxon>Bacillota</taxon>
        <taxon>Bacilli</taxon>
        <taxon>Bacillales</taxon>
        <taxon>Alicyclobacillaceae</taxon>
        <taxon>Tumebacillus</taxon>
    </lineage>
</organism>